<dbReference type="EMBL" id="JARJCM010000049">
    <property type="protein sequence ID" value="KAJ7035690.1"/>
    <property type="molecule type" value="Genomic_DNA"/>
</dbReference>
<organism evidence="1 2">
    <name type="scientific">Mycena alexandri</name>
    <dbReference type="NCBI Taxonomy" id="1745969"/>
    <lineage>
        <taxon>Eukaryota</taxon>
        <taxon>Fungi</taxon>
        <taxon>Dikarya</taxon>
        <taxon>Basidiomycota</taxon>
        <taxon>Agaricomycotina</taxon>
        <taxon>Agaricomycetes</taxon>
        <taxon>Agaricomycetidae</taxon>
        <taxon>Agaricales</taxon>
        <taxon>Marasmiineae</taxon>
        <taxon>Mycenaceae</taxon>
        <taxon>Mycena</taxon>
    </lineage>
</organism>
<dbReference type="AlphaFoldDB" id="A0AAD6X4Z2"/>
<dbReference type="Proteomes" id="UP001218188">
    <property type="component" value="Unassembled WGS sequence"/>
</dbReference>
<name>A0AAD6X4Z2_9AGAR</name>
<accession>A0AAD6X4Z2</accession>
<keyword evidence="2" id="KW-1185">Reference proteome</keyword>
<gene>
    <name evidence="1" type="ORF">C8F04DRAFT_896880</name>
</gene>
<sequence>MVAVELALRTVIAAGRRKAHLILRSDNQGVIGALAAGKSHGRQENAILQHILRLFYENEIWFSVRYVPSAENLADAPSRGVRPPG</sequence>
<evidence type="ECO:0000313" key="2">
    <source>
        <dbReference type="Proteomes" id="UP001218188"/>
    </source>
</evidence>
<protein>
    <submittedName>
        <fullName evidence="1">Uncharacterized protein</fullName>
    </submittedName>
</protein>
<feature type="non-terminal residue" evidence="1">
    <location>
        <position position="85"/>
    </location>
</feature>
<evidence type="ECO:0000313" key="1">
    <source>
        <dbReference type="EMBL" id="KAJ7035690.1"/>
    </source>
</evidence>
<proteinExistence type="predicted"/>
<comment type="caution">
    <text evidence="1">The sequence shown here is derived from an EMBL/GenBank/DDBJ whole genome shotgun (WGS) entry which is preliminary data.</text>
</comment>
<reference evidence="1" key="1">
    <citation type="submission" date="2023-03" db="EMBL/GenBank/DDBJ databases">
        <title>Massive genome expansion in bonnet fungi (Mycena s.s.) driven by repeated elements and novel gene families across ecological guilds.</title>
        <authorList>
            <consortium name="Lawrence Berkeley National Laboratory"/>
            <person name="Harder C.B."/>
            <person name="Miyauchi S."/>
            <person name="Viragh M."/>
            <person name="Kuo A."/>
            <person name="Thoen E."/>
            <person name="Andreopoulos B."/>
            <person name="Lu D."/>
            <person name="Skrede I."/>
            <person name="Drula E."/>
            <person name="Henrissat B."/>
            <person name="Morin E."/>
            <person name="Kohler A."/>
            <person name="Barry K."/>
            <person name="LaButti K."/>
            <person name="Morin E."/>
            <person name="Salamov A."/>
            <person name="Lipzen A."/>
            <person name="Mereny Z."/>
            <person name="Hegedus B."/>
            <person name="Baldrian P."/>
            <person name="Stursova M."/>
            <person name="Weitz H."/>
            <person name="Taylor A."/>
            <person name="Grigoriev I.V."/>
            <person name="Nagy L.G."/>
            <person name="Martin F."/>
            <person name="Kauserud H."/>
        </authorList>
    </citation>
    <scope>NUCLEOTIDE SEQUENCE</scope>
    <source>
        <strain evidence="1">CBHHK200</strain>
    </source>
</reference>